<comment type="caution">
    <text evidence="1">The sequence shown here is derived from an EMBL/GenBank/DDBJ whole genome shotgun (WGS) entry which is preliminary data.</text>
</comment>
<keyword evidence="2" id="KW-1185">Reference proteome</keyword>
<protein>
    <submittedName>
        <fullName evidence="1">Uncharacterized protein</fullName>
    </submittedName>
</protein>
<evidence type="ECO:0000313" key="1">
    <source>
        <dbReference type="EMBL" id="TID22690.1"/>
    </source>
</evidence>
<accession>A0A4Z1PHM2</accession>
<organism evidence="1 2">
    <name type="scientific">Venturia nashicola</name>
    <dbReference type="NCBI Taxonomy" id="86259"/>
    <lineage>
        <taxon>Eukaryota</taxon>
        <taxon>Fungi</taxon>
        <taxon>Dikarya</taxon>
        <taxon>Ascomycota</taxon>
        <taxon>Pezizomycotina</taxon>
        <taxon>Dothideomycetes</taxon>
        <taxon>Pleosporomycetidae</taxon>
        <taxon>Venturiales</taxon>
        <taxon>Venturiaceae</taxon>
        <taxon>Venturia</taxon>
    </lineage>
</organism>
<dbReference type="Proteomes" id="UP000298493">
    <property type="component" value="Unassembled WGS sequence"/>
</dbReference>
<sequence length="158" mass="18247">MPTLTSLPPELTLLILENIFSCPQLYEKDVLGNKRHACHHHYLSHPFATPEINAVACRISLTSRRMRDESRGIVQRLKKCLEKEFEEWRNAWILGERGCECLCEEACIWCELPGLVDVNRLEELEGLKHELEACKTLNAGDGAEKARLVRRFIEFWNG</sequence>
<proteinExistence type="predicted"/>
<gene>
    <name evidence="1" type="ORF">E6O75_ATG01864</name>
</gene>
<evidence type="ECO:0000313" key="2">
    <source>
        <dbReference type="Proteomes" id="UP000298493"/>
    </source>
</evidence>
<dbReference type="EMBL" id="SNSC02000007">
    <property type="protein sequence ID" value="TID22690.1"/>
    <property type="molecule type" value="Genomic_DNA"/>
</dbReference>
<name>A0A4Z1PHM2_9PEZI</name>
<reference evidence="1 2" key="1">
    <citation type="submission" date="2019-04" db="EMBL/GenBank/DDBJ databases">
        <title>High contiguity whole genome sequence and gene annotation resource for two Venturia nashicola isolates.</title>
        <authorList>
            <person name="Prokchorchik M."/>
            <person name="Won K."/>
            <person name="Lee Y."/>
            <person name="Choi E.D."/>
            <person name="Segonzac C."/>
            <person name="Sohn K.H."/>
        </authorList>
    </citation>
    <scope>NUCLEOTIDE SEQUENCE [LARGE SCALE GENOMIC DNA]</scope>
    <source>
        <strain evidence="1 2">PRI2</strain>
    </source>
</reference>
<dbReference type="AlphaFoldDB" id="A0A4Z1PHM2"/>